<evidence type="ECO:0000256" key="4">
    <source>
        <dbReference type="ARBA" id="ARBA00022989"/>
    </source>
</evidence>
<evidence type="ECO:0000256" key="9">
    <source>
        <dbReference type="ARBA" id="ARBA00023303"/>
    </source>
</evidence>
<feature type="transmembrane region" description="Helical" evidence="10">
    <location>
        <begin position="43"/>
        <end position="67"/>
    </location>
</feature>
<comment type="subcellular location">
    <subcellularLocation>
        <location evidence="1">Membrane</location>
        <topology evidence="1">Multi-pass membrane protein</topology>
    </subcellularLocation>
</comment>
<name>A0ABV6JRY4_9PROT</name>
<keyword evidence="8" id="KW-0868">Chloride</keyword>
<feature type="transmembrane region" description="Helical" evidence="10">
    <location>
        <begin position="215"/>
        <end position="238"/>
    </location>
</feature>
<comment type="caution">
    <text evidence="11">The sequence shown here is derived from an EMBL/GenBank/DDBJ whole genome shotgun (WGS) entry which is preliminary data.</text>
</comment>
<feature type="transmembrane region" description="Helical" evidence="10">
    <location>
        <begin position="87"/>
        <end position="110"/>
    </location>
</feature>
<dbReference type="InterPro" id="IPR001807">
    <property type="entry name" value="ClC"/>
</dbReference>
<keyword evidence="12" id="KW-1185">Reference proteome</keyword>
<keyword evidence="7" id="KW-0869">Chloride channel</keyword>
<dbReference type="RefSeq" id="WP_377044243.1">
    <property type="nucleotide sequence ID" value="NZ_JBHLUN010000006.1"/>
</dbReference>
<keyword evidence="5" id="KW-0406">Ion transport</keyword>
<feature type="transmembrane region" description="Helical" evidence="10">
    <location>
        <begin position="258"/>
        <end position="279"/>
    </location>
</feature>
<keyword evidence="6 10" id="KW-0472">Membrane</keyword>
<dbReference type="Gene3D" id="1.10.3080.10">
    <property type="entry name" value="Clc chloride channel"/>
    <property type="match status" value="1"/>
</dbReference>
<evidence type="ECO:0000256" key="3">
    <source>
        <dbReference type="ARBA" id="ARBA00022692"/>
    </source>
</evidence>
<reference evidence="11 12" key="1">
    <citation type="submission" date="2024-09" db="EMBL/GenBank/DDBJ databases">
        <authorList>
            <person name="Sun Q."/>
            <person name="Mori K."/>
        </authorList>
    </citation>
    <scope>NUCLEOTIDE SEQUENCE [LARGE SCALE GENOMIC DNA]</scope>
    <source>
        <strain evidence="11 12">TBRC 5777</strain>
    </source>
</reference>
<dbReference type="EMBL" id="JBHLUN010000006">
    <property type="protein sequence ID" value="MFC0408491.1"/>
    <property type="molecule type" value="Genomic_DNA"/>
</dbReference>
<sequence length="604" mass="63063">MNHDLRPRFLLKVPHRPKLHFHVRPARGAAAIRAWVRGHEAGVVMLAILTGVASGLVAVAMGGAARGLHLLMFGPSGANGLSIMRHVSPLVLLTVPLAGGLLLGLLNLLVARWRPRQPVDPIEANALHGGRMSMLDGLVVAVQNIVSNGFGASVGLEAGYTQAAGGIASRLGRQFGLRRGDLRVLVGCGAAGAIAAAFDAPLTGAFYAFELVIGTYAIASLAPVIASAVSATLVARVLSGATYAVEPGGVGSPDWQGYVAVLLLALGCGLLGIAVMRGVTYAEVAFRRFVPWAWLRPAVGGLVVGLLALISPVVLSAGHGALHFAFATEGGALGILVLAVLKTAGAIVSLGAGFRGGLFFASLLLGALFGKLFTVAVGVLLPGVPLDPLLMALTGMSAFGTAVVGAPLAMTFLALETTGNFEVGGAVLMAVTVAGLVVRRLFGYSFATWRFHLRGETIRSAHDVGWLRDLTVGKLMRRDVRTVRDDTRMSSFRRDYPLGSTASVVVVDAQGRYVGIVSVPEAYTPDLAAESVAELLHLRDRALVPAMNAKEAMAVFDTVEAESLAVVDGADSRKVLGLLTASHLLRRYGEEVERRRREEMGLAA</sequence>
<dbReference type="InterPro" id="IPR014743">
    <property type="entry name" value="Cl-channel_core"/>
</dbReference>
<dbReference type="Gene3D" id="3.10.580.10">
    <property type="entry name" value="CBS-domain"/>
    <property type="match status" value="1"/>
</dbReference>
<dbReference type="Pfam" id="PF00654">
    <property type="entry name" value="Voltage_CLC"/>
    <property type="match status" value="1"/>
</dbReference>
<evidence type="ECO:0000256" key="6">
    <source>
        <dbReference type="ARBA" id="ARBA00023136"/>
    </source>
</evidence>
<keyword evidence="3 10" id="KW-0812">Transmembrane</keyword>
<protein>
    <submittedName>
        <fullName evidence="11">Chloride channel protein</fullName>
    </submittedName>
</protein>
<evidence type="ECO:0000313" key="12">
    <source>
        <dbReference type="Proteomes" id="UP001589865"/>
    </source>
</evidence>
<feature type="transmembrane region" description="Helical" evidence="10">
    <location>
        <begin position="393"/>
        <end position="415"/>
    </location>
</feature>
<feature type="transmembrane region" description="Helical" evidence="10">
    <location>
        <begin position="330"/>
        <end position="352"/>
    </location>
</feature>
<evidence type="ECO:0000256" key="2">
    <source>
        <dbReference type="ARBA" id="ARBA00022448"/>
    </source>
</evidence>
<dbReference type="SUPFAM" id="SSF81340">
    <property type="entry name" value="Clc chloride channel"/>
    <property type="match status" value="1"/>
</dbReference>
<dbReference type="SUPFAM" id="SSF54631">
    <property type="entry name" value="CBS-domain pair"/>
    <property type="match status" value="1"/>
</dbReference>
<feature type="transmembrane region" description="Helical" evidence="10">
    <location>
        <begin position="358"/>
        <end position="381"/>
    </location>
</feature>
<evidence type="ECO:0000256" key="10">
    <source>
        <dbReference type="SAM" id="Phobius"/>
    </source>
</evidence>
<keyword evidence="4 10" id="KW-1133">Transmembrane helix</keyword>
<dbReference type="InterPro" id="IPR046342">
    <property type="entry name" value="CBS_dom_sf"/>
</dbReference>
<dbReference type="PANTHER" id="PTHR43427">
    <property type="entry name" value="CHLORIDE CHANNEL PROTEIN CLC-E"/>
    <property type="match status" value="1"/>
</dbReference>
<evidence type="ECO:0000256" key="5">
    <source>
        <dbReference type="ARBA" id="ARBA00023065"/>
    </source>
</evidence>
<feature type="transmembrane region" description="Helical" evidence="10">
    <location>
        <begin position="421"/>
        <end position="442"/>
    </location>
</feature>
<keyword evidence="2" id="KW-0813">Transport</keyword>
<dbReference type="PRINTS" id="PR00762">
    <property type="entry name" value="CLCHANNEL"/>
</dbReference>
<dbReference type="InterPro" id="IPR050368">
    <property type="entry name" value="ClC-type_chloride_channel"/>
</dbReference>
<keyword evidence="9" id="KW-0407">Ion channel</keyword>
<gene>
    <name evidence="11" type="ORF">ACFFGY_09550</name>
</gene>
<evidence type="ECO:0000256" key="7">
    <source>
        <dbReference type="ARBA" id="ARBA00023173"/>
    </source>
</evidence>
<proteinExistence type="predicted"/>
<evidence type="ECO:0000256" key="8">
    <source>
        <dbReference type="ARBA" id="ARBA00023214"/>
    </source>
</evidence>
<accession>A0ABV6JRY4</accession>
<dbReference type="Proteomes" id="UP001589865">
    <property type="component" value="Unassembled WGS sequence"/>
</dbReference>
<dbReference type="CDD" id="cd00400">
    <property type="entry name" value="Voltage_gated_ClC"/>
    <property type="match status" value="1"/>
</dbReference>
<feature type="transmembrane region" description="Helical" evidence="10">
    <location>
        <begin position="299"/>
        <end position="318"/>
    </location>
</feature>
<evidence type="ECO:0000256" key="1">
    <source>
        <dbReference type="ARBA" id="ARBA00004141"/>
    </source>
</evidence>
<organism evidence="11 12">
    <name type="scientific">Roseomonas elaeocarpi</name>
    <dbReference type="NCBI Taxonomy" id="907779"/>
    <lineage>
        <taxon>Bacteria</taxon>
        <taxon>Pseudomonadati</taxon>
        <taxon>Pseudomonadota</taxon>
        <taxon>Alphaproteobacteria</taxon>
        <taxon>Acetobacterales</taxon>
        <taxon>Roseomonadaceae</taxon>
        <taxon>Roseomonas</taxon>
    </lineage>
</organism>
<evidence type="ECO:0000313" key="11">
    <source>
        <dbReference type="EMBL" id="MFC0408491.1"/>
    </source>
</evidence>
<dbReference type="PANTHER" id="PTHR43427:SF6">
    <property type="entry name" value="CHLORIDE CHANNEL PROTEIN CLC-E"/>
    <property type="match status" value="1"/>
</dbReference>